<comment type="caution">
    <text evidence="2">The sequence shown here is derived from an EMBL/GenBank/DDBJ whole genome shotgun (WGS) entry which is preliminary data.</text>
</comment>
<sequence>MRERRSRLAFVRNAASLLRRKGLTGLILYWKYPTRDDRTNFSTFVNTMGIVFDQEELRVSVVTPGETAGRREGYHIPALYSRLDFLVEDTHGNVNSATFLVTTC</sequence>
<accession>A0A9J6DKC8</accession>
<dbReference type="InterPro" id="IPR001223">
    <property type="entry name" value="Glyco_hydro18_cat"/>
</dbReference>
<dbReference type="AlphaFoldDB" id="A0A9J6DKC8"/>
<dbReference type="GO" id="GO:0008061">
    <property type="term" value="F:chitin binding"/>
    <property type="evidence" value="ECO:0007669"/>
    <property type="project" value="TreeGrafter"/>
</dbReference>
<evidence type="ECO:0000313" key="2">
    <source>
        <dbReference type="EMBL" id="KAH8022583.1"/>
    </source>
</evidence>
<evidence type="ECO:0000313" key="3">
    <source>
        <dbReference type="Proteomes" id="UP000821866"/>
    </source>
</evidence>
<feature type="domain" description="GH18" evidence="1">
    <location>
        <begin position="1"/>
        <end position="104"/>
    </location>
</feature>
<dbReference type="InterPro" id="IPR017853">
    <property type="entry name" value="GH"/>
</dbReference>
<dbReference type="SUPFAM" id="SSF51445">
    <property type="entry name" value="(Trans)glycosidases"/>
    <property type="match status" value="1"/>
</dbReference>
<dbReference type="PANTHER" id="PTHR11177:SF317">
    <property type="entry name" value="CHITINASE 12-RELATED"/>
    <property type="match status" value="1"/>
</dbReference>
<dbReference type="Gene3D" id="3.20.20.80">
    <property type="entry name" value="Glycosidases"/>
    <property type="match status" value="1"/>
</dbReference>
<proteinExistence type="predicted"/>
<evidence type="ECO:0000259" key="1">
    <source>
        <dbReference type="PROSITE" id="PS51910"/>
    </source>
</evidence>
<protein>
    <recommendedName>
        <fullName evidence="1">GH18 domain-containing protein</fullName>
    </recommendedName>
</protein>
<reference evidence="2" key="1">
    <citation type="journal article" date="2020" name="Cell">
        <title>Large-Scale Comparative Analyses of Tick Genomes Elucidate Their Genetic Diversity and Vector Capacities.</title>
        <authorList>
            <consortium name="Tick Genome and Microbiome Consortium (TIGMIC)"/>
            <person name="Jia N."/>
            <person name="Wang J."/>
            <person name="Shi W."/>
            <person name="Du L."/>
            <person name="Sun Y."/>
            <person name="Zhan W."/>
            <person name="Jiang J.F."/>
            <person name="Wang Q."/>
            <person name="Zhang B."/>
            <person name="Ji P."/>
            <person name="Bell-Sakyi L."/>
            <person name="Cui X.M."/>
            <person name="Yuan T.T."/>
            <person name="Jiang B.G."/>
            <person name="Yang W.F."/>
            <person name="Lam T.T."/>
            <person name="Chang Q.C."/>
            <person name="Ding S.J."/>
            <person name="Wang X.J."/>
            <person name="Zhu J.G."/>
            <person name="Ruan X.D."/>
            <person name="Zhao L."/>
            <person name="Wei J.T."/>
            <person name="Ye R.Z."/>
            <person name="Que T.C."/>
            <person name="Du C.H."/>
            <person name="Zhou Y.H."/>
            <person name="Cheng J.X."/>
            <person name="Dai P.F."/>
            <person name="Guo W.B."/>
            <person name="Han X.H."/>
            <person name="Huang E.J."/>
            <person name="Li L.F."/>
            <person name="Wei W."/>
            <person name="Gao Y.C."/>
            <person name="Liu J.Z."/>
            <person name="Shao H.Z."/>
            <person name="Wang X."/>
            <person name="Wang C.C."/>
            <person name="Yang T.C."/>
            <person name="Huo Q.B."/>
            <person name="Li W."/>
            <person name="Chen H.Y."/>
            <person name="Chen S.E."/>
            <person name="Zhou L.G."/>
            <person name="Ni X.B."/>
            <person name="Tian J.H."/>
            <person name="Sheng Y."/>
            <person name="Liu T."/>
            <person name="Pan Y.S."/>
            <person name="Xia L.Y."/>
            <person name="Li J."/>
            <person name="Zhao F."/>
            <person name="Cao W.C."/>
        </authorList>
    </citation>
    <scope>NUCLEOTIDE SEQUENCE</scope>
    <source>
        <strain evidence="2">Rmic-2018</strain>
    </source>
</reference>
<dbReference type="GO" id="GO:0004568">
    <property type="term" value="F:chitinase activity"/>
    <property type="evidence" value="ECO:0007669"/>
    <property type="project" value="TreeGrafter"/>
</dbReference>
<dbReference type="PROSITE" id="PS51910">
    <property type="entry name" value="GH18_2"/>
    <property type="match status" value="1"/>
</dbReference>
<dbReference type="Proteomes" id="UP000821866">
    <property type="component" value="Chromosome 6"/>
</dbReference>
<dbReference type="EMBL" id="JABSTU010000008">
    <property type="protein sequence ID" value="KAH8022583.1"/>
    <property type="molecule type" value="Genomic_DNA"/>
</dbReference>
<dbReference type="GO" id="GO:0005576">
    <property type="term" value="C:extracellular region"/>
    <property type="evidence" value="ECO:0007669"/>
    <property type="project" value="TreeGrafter"/>
</dbReference>
<gene>
    <name evidence="2" type="ORF">HPB51_000883</name>
</gene>
<dbReference type="Pfam" id="PF00704">
    <property type="entry name" value="Glyco_hydro_18"/>
    <property type="match status" value="1"/>
</dbReference>
<dbReference type="GO" id="GO:0006032">
    <property type="term" value="P:chitin catabolic process"/>
    <property type="evidence" value="ECO:0007669"/>
    <property type="project" value="TreeGrafter"/>
</dbReference>
<dbReference type="GO" id="GO:0005975">
    <property type="term" value="P:carbohydrate metabolic process"/>
    <property type="evidence" value="ECO:0007669"/>
    <property type="project" value="InterPro"/>
</dbReference>
<dbReference type="VEuPathDB" id="VectorBase:LOC119163290"/>
<organism evidence="2 3">
    <name type="scientific">Rhipicephalus microplus</name>
    <name type="common">Cattle tick</name>
    <name type="synonym">Boophilus microplus</name>
    <dbReference type="NCBI Taxonomy" id="6941"/>
    <lineage>
        <taxon>Eukaryota</taxon>
        <taxon>Metazoa</taxon>
        <taxon>Ecdysozoa</taxon>
        <taxon>Arthropoda</taxon>
        <taxon>Chelicerata</taxon>
        <taxon>Arachnida</taxon>
        <taxon>Acari</taxon>
        <taxon>Parasitiformes</taxon>
        <taxon>Ixodida</taxon>
        <taxon>Ixodoidea</taxon>
        <taxon>Ixodidae</taxon>
        <taxon>Rhipicephalinae</taxon>
        <taxon>Rhipicephalus</taxon>
        <taxon>Boophilus</taxon>
    </lineage>
</organism>
<name>A0A9J6DKC8_RHIMP</name>
<reference evidence="2" key="2">
    <citation type="submission" date="2021-09" db="EMBL/GenBank/DDBJ databases">
        <authorList>
            <person name="Jia N."/>
            <person name="Wang J."/>
            <person name="Shi W."/>
            <person name="Du L."/>
            <person name="Sun Y."/>
            <person name="Zhan W."/>
            <person name="Jiang J."/>
            <person name="Wang Q."/>
            <person name="Zhang B."/>
            <person name="Ji P."/>
            <person name="Sakyi L.B."/>
            <person name="Cui X."/>
            <person name="Yuan T."/>
            <person name="Jiang B."/>
            <person name="Yang W."/>
            <person name="Lam T.T.-Y."/>
            <person name="Chang Q."/>
            <person name="Ding S."/>
            <person name="Wang X."/>
            <person name="Zhu J."/>
            <person name="Ruan X."/>
            <person name="Zhao L."/>
            <person name="Wei J."/>
            <person name="Que T."/>
            <person name="Du C."/>
            <person name="Cheng J."/>
            <person name="Dai P."/>
            <person name="Han X."/>
            <person name="Huang E."/>
            <person name="Gao Y."/>
            <person name="Liu J."/>
            <person name="Shao H."/>
            <person name="Ye R."/>
            <person name="Li L."/>
            <person name="Wei W."/>
            <person name="Wang X."/>
            <person name="Wang C."/>
            <person name="Huo Q."/>
            <person name="Li W."/>
            <person name="Guo W."/>
            <person name="Chen H."/>
            <person name="Chen S."/>
            <person name="Zhou L."/>
            <person name="Zhou L."/>
            <person name="Ni X."/>
            <person name="Tian J."/>
            <person name="Zhou Y."/>
            <person name="Sheng Y."/>
            <person name="Liu T."/>
            <person name="Pan Y."/>
            <person name="Xia L."/>
            <person name="Li J."/>
            <person name="Zhao F."/>
            <person name="Cao W."/>
        </authorList>
    </citation>
    <scope>NUCLEOTIDE SEQUENCE</scope>
    <source>
        <strain evidence="2">Rmic-2018</strain>
        <tissue evidence="2">Larvae</tissue>
    </source>
</reference>
<keyword evidence="3" id="KW-1185">Reference proteome</keyword>
<dbReference type="InterPro" id="IPR050314">
    <property type="entry name" value="Glycosyl_Hydrlase_18"/>
</dbReference>
<dbReference type="PANTHER" id="PTHR11177">
    <property type="entry name" value="CHITINASE"/>
    <property type="match status" value="1"/>
</dbReference>